<dbReference type="Gene3D" id="3.40.50.300">
    <property type="entry name" value="P-loop containing nucleotide triphosphate hydrolases"/>
    <property type="match status" value="1"/>
</dbReference>
<dbReference type="GO" id="GO:0140359">
    <property type="term" value="F:ABC-type transporter activity"/>
    <property type="evidence" value="ECO:0007669"/>
    <property type="project" value="InterPro"/>
</dbReference>
<keyword evidence="5 11" id="KW-0067">ATP-binding</keyword>
<dbReference type="InterPro" id="IPR039421">
    <property type="entry name" value="Type_1_exporter"/>
</dbReference>
<sequence>MGVVRDVLPYLWPKDDPGLRARVVLSLVSLALAKALTVVVPYFYKGAVDALDTGTGTALGIAAAPVFMILAYAVARILNQAFAQARDAIFARVGQRALRRLALRTFRHVHSLSLRFHLTRRTGGLSRIIERGTKGVDFLLRFMLFSVIPTLIEIGLVVAVFWVHFGGLYAVVLLVTVALYVVFTYVVNEWRARFRRQLNETDTDANTKAVDSLLNYETVKYFGNEEREAARYDRAMAGYEEAAVRTQMSLAALNLGQGAIIAVGLAIIMLMVASGVQEGRFTIGDFVLANTFLIQLYMPLNFLGTVFREIKQSLIDMETMFTLLGEPVEVVDRPDARTFTPGPGEVRFEGVSFAYDPDRPILKDVSFTIPAGRTVALVGPSGGGKSTIARLLFRFYDTGAGCIAIDGQDIREVTQASLRAGLGVVPQDTVLFNDTIGYNIRYGRLDATDAEVEAAAAQAQIHDFVSRLPKGYATEVGERGLKLSGGEKQRVAIARTILKDPCVLILDEATSALDVDTEREIQSALGAVSRGRTTLVIAHRLSTVVDADEILVIADGRIEERGTHAALLARKGRYAAMWSRQRAAAEARAVLAEAGEGSRSHPAALDDPA</sequence>
<dbReference type="Pfam" id="PF00664">
    <property type="entry name" value="ABC_membrane"/>
    <property type="match status" value="1"/>
</dbReference>
<dbReference type="Gene3D" id="1.20.1560.10">
    <property type="entry name" value="ABC transporter type 1, transmembrane domain"/>
    <property type="match status" value="1"/>
</dbReference>
<evidence type="ECO:0000256" key="2">
    <source>
        <dbReference type="ARBA" id="ARBA00022448"/>
    </source>
</evidence>
<dbReference type="PROSITE" id="PS00211">
    <property type="entry name" value="ABC_TRANSPORTER_1"/>
    <property type="match status" value="1"/>
</dbReference>
<evidence type="ECO:0000259" key="10">
    <source>
        <dbReference type="PROSITE" id="PS50929"/>
    </source>
</evidence>
<dbReference type="GO" id="GO:0005886">
    <property type="term" value="C:plasma membrane"/>
    <property type="evidence" value="ECO:0007669"/>
    <property type="project" value="UniProtKB-SubCell"/>
</dbReference>
<evidence type="ECO:0000259" key="9">
    <source>
        <dbReference type="PROSITE" id="PS50893"/>
    </source>
</evidence>
<feature type="transmembrane region" description="Helical" evidence="8">
    <location>
        <begin position="138"/>
        <end position="162"/>
    </location>
</feature>
<dbReference type="Pfam" id="PF00005">
    <property type="entry name" value="ABC_tran"/>
    <property type="match status" value="1"/>
</dbReference>
<reference evidence="11" key="1">
    <citation type="submission" date="2022-06" db="EMBL/GenBank/DDBJ databases">
        <title>Isolation and Genomics of Futiania mangrovii gen. nov., sp. nov., a Rare and Metabolically-versatile member in the Class Alphaproteobacteria.</title>
        <authorList>
            <person name="Liu L."/>
            <person name="Huang W.-C."/>
            <person name="Pan J."/>
            <person name="Li J."/>
            <person name="Huang Y."/>
            <person name="Du H."/>
            <person name="Liu Y."/>
            <person name="Li M."/>
        </authorList>
    </citation>
    <scope>NUCLEOTIDE SEQUENCE</scope>
    <source>
        <strain evidence="11">FT118</strain>
    </source>
</reference>
<dbReference type="EMBL" id="JAMZFT010000001">
    <property type="protein sequence ID" value="MCP1335615.1"/>
    <property type="molecule type" value="Genomic_DNA"/>
</dbReference>
<evidence type="ECO:0000313" key="12">
    <source>
        <dbReference type="Proteomes" id="UP001055804"/>
    </source>
</evidence>
<dbReference type="InterPro" id="IPR003593">
    <property type="entry name" value="AAA+_ATPase"/>
</dbReference>
<name>A0A9J6PG81_9PROT</name>
<keyword evidence="4" id="KW-0547">Nucleotide-binding</keyword>
<dbReference type="SUPFAM" id="SSF52540">
    <property type="entry name" value="P-loop containing nucleoside triphosphate hydrolases"/>
    <property type="match status" value="1"/>
</dbReference>
<feature type="domain" description="ABC transporter" evidence="9">
    <location>
        <begin position="346"/>
        <end position="580"/>
    </location>
</feature>
<protein>
    <submittedName>
        <fullName evidence="11">ABC transporter ATP-binding protein/permease</fullName>
    </submittedName>
</protein>
<feature type="transmembrane region" description="Helical" evidence="8">
    <location>
        <begin position="21"/>
        <end position="44"/>
    </location>
</feature>
<evidence type="ECO:0000256" key="5">
    <source>
        <dbReference type="ARBA" id="ARBA00022840"/>
    </source>
</evidence>
<dbReference type="CDD" id="cd03253">
    <property type="entry name" value="ABCC_ATM1_transporter"/>
    <property type="match status" value="1"/>
</dbReference>
<comment type="subcellular location">
    <subcellularLocation>
        <location evidence="1">Cell membrane</location>
        <topology evidence="1">Multi-pass membrane protein</topology>
    </subcellularLocation>
</comment>
<feature type="domain" description="ABC transmembrane type-1" evidence="10">
    <location>
        <begin position="24"/>
        <end position="312"/>
    </location>
</feature>
<feature type="transmembrane region" description="Helical" evidence="8">
    <location>
        <begin position="56"/>
        <end position="75"/>
    </location>
</feature>
<evidence type="ECO:0000313" key="11">
    <source>
        <dbReference type="EMBL" id="MCP1335615.1"/>
    </source>
</evidence>
<dbReference type="InterPro" id="IPR036640">
    <property type="entry name" value="ABC1_TM_sf"/>
</dbReference>
<keyword evidence="2" id="KW-0813">Transport</keyword>
<keyword evidence="6 8" id="KW-1133">Transmembrane helix</keyword>
<proteinExistence type="predicted"/>
<evidence type="ECO:0000256" key="4">
    <source>
        <dbReference type="ARBA" id="ARBA00022741"/>
    </source>
</evidence>
<feature type="transmembrane region" description="Helical" evidence="8">
    <location>
        <begin position="255"/>
        <end position="274"/>
    </location>
</feature>
<feature type="transmembrane region" description="Helical" evidence="8">
    <location>
        <begin position="286"/>
        <end position="307"/>
    </location>
</feature>
<feature type="transmembrane region" description="Helical" evidence="8">
    <location>
        <begin position="168"/>
        <end position="187"/>
    </location>
</feature>
<dbReference type="InterPro" id="IPR003439">
    <property type="entry name" value="ABC_transporter-like_ATP-bd"/>
</dbReference>
<dbReference type="InterPro" id="IPR011527">
    <property type="entry name" value="ABC1_TM_dom"/>
</dbReference>
<accession>A0A9J6PG81</accession>
<dbReference type="InterPro" id="IPR027417">
    <property type="entry name" value="P-loop_NTPase"/>
</dbReference>
<dbReference type="SUPFAM" id="SSF90123">
    <property type="entry name" value="ABC transporter transmembrane region"/>
    <property type="match status" value="1"/>
</dbReference>
<dbReference type="FunFam" id="3.40.50.300:FF:000186">
    <property type="entry name" value="ATP-binding cassette sub-family B member 7, mitochondrial"/>
    <property type="match status" value="1"/>
</dbReference>
<dbReference type="AlphaFoldDB" id="A0A9J6PG81"/>
<dbReference type="CDD" id="cd18582">
    <property type="entry name" value="ABC_6TM_ATM1_ABCB7"/>
    <property type="match status" value="1"/>
</dbReference>
<dbReference type="PANTHER" id="PTHR24221:SF402">
    <property type="entry name" value="IRON-SULFUR CLUSTERS TRANSPORTER ABCB7, MITOCHONDRIAL"/>
    <property type="match status" value="1"/>
</dbReference>
<dbReference type="GO" id="GO:0016887">
    <property type="term" value="F:ATP hydrolysis activity"/>
    <property type="evidence" value="ECO:0007669"/>
    <property type="project" value="InterPro"/>
</dbReference>
<dbReference type="Proteomes" id="UP001055804">
    <property type="component" value="Unassembled WGS sequence"/>
</dbReference>
<gene>
    <name evidence="11" type="ORF">NJQ99_04265</name>
</gene>
<dbReference type="GO" id="GO:0006879">
    <property type="term" value="P:intracellular iron ion homeostasis"/>
    <property type="evidence" value="ECO:0007669"/>
    <property type="project" value="TreeGrafter"/>
</dbReference>
<dbReference type="PROSITE" id="PS50893">
    <property type="entry name" value="ABC_TRANSPORTER_2"/>
    <property type="match status" value="1"/>
</dbReference>
<evidence type="ECO:0000256" key="8">
    <source>
        <dbReference type="SAM" id="Phobius"/>
    </source>
</evidence>
<dbReference type="SMART" id="SM00382">
    <property type="entry name" value="AAA"/>
    <property type="match status" value="1"/>
</dbReference>
<evidence type="ECO:0000256" key="7">
    <source>
        <dbReference type="ARBA" id="ARBA00023136"/>
    </source>
</evidence>
<evidence type="ECO:0000256" key="1">
    <source>
        <dbReference type="ARBA" id="ARBA00004651"/>
    </source>
</evidence>
<keyword evidence="7 8" id="KW-0472">Membrane</keyword>
<evidence type="ECO:0000256" key="3">
    <source>
        <dbReference type="ARBA" id="ARBA00022692"/>
    </source>
</evidence>
<dbReference type="PANTHER" id="PTHR24221">
    <property type="entry name" value="ATP-BINDING CASSETTE SUB-FAMILY B"/>
    <property type="match status" value="1"/>
</dbReference>
<comment type="caution">
    <text evidence="11">The sequence shown here is derived from an EMBL/GenBank/DDBJ whole genome shotgun (WGS) entry which is preliminary data.</text>
</comment>
<dbReference type="InterPro" id="IPR017871">
    <property type="entry name" value="ABC_transporter-like_CS"/>
</dbReference>
<evidence type="ECO:0000256" key="6">
    <source>
        <dbReference type="ARBA" id="ARBA00022989"/>
    </source>
</evidence>
<dbReference type="GO" id="GO:0005524">
    <property type="term" value="F:ATP binding"/>
    <property type="evidence" value="ECO:0007669"/>
    <property type="project" value="UniProtKB-KW"/>
</dbReference>
<dbReference type="PROSITE" id="PS50929">
    <property type="entry name" value="ABC_TM1F"/>
    <property type="match status" value="1"/>
</dbReference>
<keyword evidence="3 8" id="KW-0812">Transmembrane</keyword>
<organism evidence="11 12">
    <name type="scientific">Futiania mangrovi</name>
    <dbReference type="NCBI Taxonomy" id="2959716"/>
    <lineage>
        <taxon>Bacteria</taxon>
        <taxon>Pseudomonadati</taxon>
        <taxon>Pseudomonadota</taxon>
        <taxon>Alphaproteobacteria</taxon>
        <taxon>Futianiales</taxon>
        <taxon>Futianiaceae</taxon>
        <taxon>Futiania</taxon>
    </lineage>
</organism>
<keyword evidence="12" id="KW-1185">Reference proteome</keyword>